<comment type="function">
    <text evidence="1">Catalyzes the epimerization of D-tagaturonate (D-TagA) to D-fructuronate (D-FruA).</text>
</comment>
<comment type="catalytic activity">
    <reaction evidence="1">
        <text>keto-D-tagaturonate = keto-D-fructuronate</text>
        <dbReference type="Rhea" id="RHEA:51656"/>
        <dbReference type="ChEBI" id="CHEBI:17886"/>
        <dbReference type="ChEBI" id="CHEBI:59881"/>
        <dbReference type="EC" id="5.1.2.7"/>
    </reaction>
</comment>
<keyword evidence="3" id="KW-1185">Reference proteome</keyword>
<dbReference type="AlphaFoldDB" id="A0A6B2M4R6"/>
<dbReference type="EMBL" id="JAAGNX010000002">
    <property type="protein sequence ID" value="NDV62835.1"/>
    <property type="molecule type" value="Genomic_DNA"/>
</dbReference>
<dbReference type="EC" id="5.1.2.7" evidence="1"/>
<dbReference type="Proteomes" id="UP000478417">
    <property type="component" value="Unassembled WGS sequence"/>
</dbReference>
<feature type="active site" description="Proton acceptor" evidence="1">
    <location>
        <position position="79"/>
    </location>
</feature>
<name>A0A6B2M4R6_9BACT</name>
<evidence type="ECO:0000313" key="2">
    <source>
        <dbReference type="EMBL" id="NDV62835.1"/>
    </source>
</evidence>
<evidence type="ECO:0000313" key="3">
    <source>
        <dbReference type="Proteomes" id="UP000478417"/>
    </source>
</evidence>
<comment type="cofactor">
    <cofactor evidence="1">
        <name>a divalent metal cation</name>
        <dbReference type="ChEBI" id="CHEBI:60240"/>
    </cofactor>
</comment>
<keyword evidence="1" id="KW-0413">Isomerase</keyword>
<keyword evidence="1" id="KW-0479">Metal-binding</keyword>
<organism evidence="2 3">
    <name type="scientific">Oceanipulchritudo coccoides</name>
    <dbReference type="NCBI Taxonomy" id="2706888"/>
    <lineage>
        <taxon>Bacteria</taxon>
        <taxon>Pseudomonadati</taxon>
        <taxon>Verrucomicrobiota</taxon>
        <taxon>Opitutia</taxon>
        <taxon>Puniceicoccales</taxon>
        <taxon>Oceanipulchritudinaceae</taxon>
        <taxon>Oceanipulchritudo</taxon>
    </lineage>
</organism>
<feature type="binding site" evidence="1">
    <location>
        <position position="257"/>
    </location>
    <ligand>
        <name>a divalent metal cation</name>
        <dbReference type="ChEBI" id="CHEBI:60240"/>
    </ligand>
</feature>
<comment type="similarity">
    <text evidence="1">Belongs to the UxaE family.</text>
</comment>
<sequence length="415" mass="45861">MKQLPRFTFGMGDRFGRQGEAQLRSVLDARALGMDVAPVWNKSKREHTLIGTEPQSLRNEADAAVRALDYDGPYFVDADHITIETVDDFIACSDFFTLDIADSLGKPPRSVDNADRYRQTLEALGSVSVEGMETVSFDPESASALLEAYGAAIEAAKALYEKIAAARPDGDFAVEISMDETETPQGPKELLGILRLLALENIPAQTIAPKFTGRFNKGVDYVGDLEQFTVEFESDVLVLAYAIKNFGLPSSLKLSVHSGSDKFSLYPIIKDIVTKHNAGLHMKTAGTTWLEEVIGLAEAGGAGFDFVKELYIDALDHYDALTAPYSTVLYIDRSQLPSVKVARGWKSEDLVAMVEHDQENPLFNSSLRQFFHVAFKLASKAGDGYYSLLDENAGIINRRVHHNLFQRHILKVFPE</sequence>
<dbReference type="GO" id="GO:0016856">
    <property type="term" value="F:racemase and epimerase activity, acting on hydroxy acids and derivatives"/>
    <property type="evidence" value="ECO:0007669"/>
    <property type="project" value="UniProtKB-UniRule"/>
</dbReference>
<comment type="caution">
    <text evidence="2">The sequence shown here is derived from an EMBL/GenBank/DDBJ whole genome shotgun (WGS) entry which is preliminary data.</text>
</comment>
<dbReference type="HAMAP" id="MF_02243">
    <property type="entry name" value="UxaE"/>
    <property type="match status" value="1"/>
</dbReference>
<dbReference type="InterPro" id="IPR032586">
    <property type="entry name" value="UxaE"/>
</dbReference>
<reference evidence="2 3" key="1">
    <citation type="submission" date="2020-02" db="EMBL/GenBank/DDBJ databases">
        <title>Albibacoteraceae fam. nov., the first described family within the subdivision 4 Verrucomicrobia.</title>
        <authorList>
            <person name="Xi F."/>
        </authorList>
    </citation>
    <scope>NUCLEOTIDE SEQUENCE [LARGE SCALE GENOMIC DNA]</scope>
    <source>
        <strain evidence="2 3">CK1056</strain>
    </source>
</reference>
<accession>A0A6B2M4R6</accession>
<dbReference type="GO" id="GO:0046872">
    <property type="term" value="F:metal ion binding"/>
    <property type="evidence" value="ECO:0007669"/>
    <property type="project" value="UniProtKB-UniRule"/>
</dbReference>
<feature type="binding site" evidence="1">
    <location>
        <position position="217"/>
    </location>
    <ligand>
        <name>a divalent metal cation</name>
        <dbReference type="ChEBI" id="CHEBI:60240"/>
    </ligand>
</feature>
<gene>
    <name evidence="1" type="primary">uxaE</name>
    <name evidence="2" type="ORF">G0Q06_10270</name>
</gene>
<proteinExistence type="inferred from homology"/>
<protein>
    <recommendedName>
        <fullName evidence="1">Tagaturonate/fructuronate epimerase</fullName>
        <shortName evidence="1">D-TagA/D-FruA epimerase</shortName>
        <ecNumber evidence="1">5.1.2.7</ecNumber>
    </recommendedName>
</protein>
<dbReference type="Pfam" id="PF16257">
    <property type="entry name" value="UxaE"/>
    <property type="match status" value="1"/>
</dbReference>
<feature type="active site" description="Proton donor" evidence="1">
    <location>
        <position position="175"/>
    </location>
</feature>
<feature type="binding site" evidence="1">
    <location>
        <position position="80"/>
    </location>
    <ligand>
        <name>a divalent metal cation</name>
        <dbReference type="ChEBI" id="CHEBI:60240"/>
    </ligand>
</feature>
<evidence type="ECO:0000256" key="1">
    <source>
        <dbReference type="HAMAP-Rule" id="MF_02243"/>
    </source>
</evidence>